<reference evidence="2 3" key="1">
    <citation type="submission" date="2015-10" db="EMBL/GenBank/DDBJ databases">
        <title>Draft genome sequence of Streptomyces canus DSM 40017, type strain for the species Streptomyces canus.</title>
        <authorList>
            <person name="Ruckert C."/>
            <person name="Winkler A."/>
            <person name="Kalinowski J."/>
            <person name="Kampfer P."/>
            <person name="Glaeser S."/>
        </authorList>
    </citation>
    <scope>NUCLEOTIDE SEQUENCE [LARGE SCALE GENOMIC DNA]</scope>
    <source>
        <strain evidence="2 3">DSM 40017</strain>
    </source>
</reference>
<protein>
    <submittedName>
        <fullName evidence="2">Uncharacterized protein</fullName>
    </submittedName>
</protein>
<feature type="transmembrane region" description="Helical" evidence="1">
    <location>
        <begin position="47"/>
        <end position="64"/>
    </location>
</feature>
<comment type="caution">
    <text evidence="2">The sequence shown here is derived from an EMBL/GenBank/DDBJ whole genome shotgun (WGS) entry which is preliminary data.</text>
</comment>
<dbReference type="AlphaFoldDB" id="A0A101RK67"/>
<gene>
    <name evidence="2" type="ORF">AQJ46_49510</name>
</gene>
<dbReference type="Proteomes" id="UP000053669">
    <property type="component" value="Unassembled WGS sequence"/>
</dbReference>
<keyword evidence="1" id="KW-0472">Membrane</keyword>
<name>A0A101RK67_9ACTN</name>
<keyword evidence="1" id="KW-1133">Transmembrane helix</keyword>
<evidence type="ECO:0000313" key="2">
    <source>
        <dbReference type="EMBL" id="KUN55482.1"/>
    </source>
</evidence>
<evidence type="ECO:0000256" key="1">
    <source>
        <dbReference type="SAM" id="Phobius"/>
    </source>
</evidence>
<organism evidence="2 3">
    <name type="scientific">Streptomyces canus</name>
    <dbReference type="NCBI Taxonomy" id="58343"/>
    <lineage>
        <taxon>Bacteria</taxon>
        <taxon>Bacillati</taxon>
        <taxon>Actinomycetota</taxon>
        <taxon>Actinomycetes</taxon>
        <taxon>Kitasatosporales</taxon>
        <taxon>Streptomycetaceae</taxon>
        <taxon>Streptomyces</taxon>
        <taxon>Streptomyces aurantiacus group</taxon>
    </lineage>
</organism>
<keyword evidence="1" id="KW-0812">Transmembrane</keyword>
<sequence>MNHGSTAFLLLVLAVAVLFAAVAAVIAFGLARWEGVAVPAALSRSSVAFAAALTLCLAILAFLGR</sequence>
<dbReference type="RefSeq" id="WP_059211939.1">
    <property type="nucleotide sequence ID" value="NZ_KQ948689.1"/>
</dbReference>
<accession>A0A101RK67</accession>
<evidence type="ECO:0000313" key="3">
    <source>
        <dbReference type="Proteomes" id="UP000053669"/>
    </source>
</evidence>
<dbReference type="EMBL" id="LMWU01000081">
    <property type="protein sequence ID" value="KUN55482.1"/>
    <property type="molecule type" value="Genomic_DNA"/>
</dbReference>
<proteinExistence type="predicted"/>